<dbReference type="PANTHER" id="PTHR14136:SF17">
    <property type="entry name" value="BTB_POZ DOMAIN-CONTAINING PROTEIN KCTD9"/>
    <property type="match status" value="1"/>
</dbReference>
<dbReference type="SUPFAM" id="SSF141571">
    <property type="entry name" value="Pentapeptide repeat-like"/>
    <property type="match status" value="2"/>
</dbReference>
<evidence type="ECO:0000256" key="1">
    <source>
        <dbReference type="SAM" id="MobiDB-lite"/>
    </source>
</evidence>
<evidence type="ECO:0000259" key="2">
    <source>
        <dbReference type="Pfam" id="PF09937"/>
    </source>
</evidence>
<organism evidence="3 4">
    <name type="scientific">Neoroseomonas marina</name>
    <dbReference type="NCBI Taxonomy" id="1232220"/>
    <lineage>
        <taxon>Bacteria</taxon>
        <taxon>Pseudomonadati</taxon>
        <taxon>Pseudomonadota</taxon>
        <taxon>Alphaproteobacteria</taxon>
        <taxon>Acetobacterales</taxon>
        <taxon>Acetobacteraceae</taxon>
        <taxon>Neoroseomonas</taxon>
    </lineage>
</organism>
<gene>
    <name evidence="3" type="ORF">GWK16_15335</name>
</gene>
<feature type="compositionally biased region" description="Basic and acidic residues" evidence="1">
    <location>
        <begin position="439"/>
        <end position="458"/>
    </location>
</feature>
<protein>
    <submittedName>
        <fullName evidence="3">DUF2169 domain-containing protein</fullName>
    </submittedName>
</protein>
<keyword evidence="4" id="KW-1185">Reference proteome</keyword>
<dbReference type="InterPro" id="IPR051082">
    <property type="entry name" value="Pentapeptide-BTB/POZ_domain"/>
</dbReference>
<comment type="caution">
    <text evidence="3">The sequence shown here is derived from an EMBL/GenBank/DDBJ whole genome shotgun (WGS) entry which is preliminary data.</text>
</comment>
<proteinExistence type="predicted"/>
<dbReference type="Pfam" id="PF09937">
    <property type="entry name" value="DUF2169"/>
    <property type="match status" value="1"/>
</dbReference>
<reference evidence="3 4" key="1">
    <citation type="submission" date="2020-03" db="EMBL/GenBank/DDBJ databases">
        <authorList>
            <person name="Sun Q."/>
        </authorList>
    </citation>
    <scope>NUCLEOTIDE SEQUENCE [LARGE SCALE GENOMIC DNA]</scope>
    <source>
        <strain evidence="3 4">JC162</strain>
    </source>
</reference>
<evidence type="ECO:0000313" key="3">
    <source>
        <dbReference type="EMBL" id="NMJ42619.1"/>
    </source>
</evidence>
<dbReference type="Gene3D" id="2.160.20.80">
    <property type="entry name" value="E3 ubiquitin-protein ligase SopA"/>
    <property type="match status" value="2"/>
</dbReference>
<feature type="domain" description="DUF2169" evidence="2">
    <location>
        <begin position="31"/>
        <end position="299"/>
    </location>
</feature>
<name>A0A848EGA5_9PROT</name>
<dbReference type="Proteomes" id="UP000548582">
    <property type="component" value="Unassembled WGS sequence"/>
</dbReference>
<dbReference type="Pfam" id="PF00805">
    <property type="entry name" value="Pentapeptide"/>
    <property type="match status" value="4"/>
</dbReference>
<dbReference type="RefSeq" id="WP_170054856.1">
    <property type="nucleotide sequence ID" value="NZ_JABBKX010000005.1"/>
</dbReference>
<feature type="region of interest" description="Disordered" evidence="1">
    <location>
        <begin position="493"/>
        <end position="537"/>
    </location>
</feature>
<dbReference type="InterPro" id="IPR018683">
    <property type="entry name" value="DUF2169"/>
</dbReference>
<dbReference type="PANTHER" id="PTHR14136">
    <property type="entry name" value="BTB_POZ DOMAIN-CONTAINING PROTEIN KCTD9"/>
    <property type="match status" value="1"/>
</dbReference>
<accession>A0A848EGA5</accession>
<dbReference type="InterPro" id="IPR001646">
    <property type="entry name" value="5peptide_repeat"/>
</dbReference>
<feature type="region of interest" description="Disordered" evidence="1">
    <location>
        <begin position="434"/>
        <end position="478"/>
    </location>
</feature>
<dbReference type="AlphaFoldDB" id="A0A848EGA5"/>
<sequence>MPPHRRGMKVNKPFALGFMSRPVEFRRRFFLSVAAIGFCDMSDSPKLLGEVAMWKFLPEALPPGQVLDLGLPKIGAEFLVAGSAFAPGRQPVRTLEVAIRLGSLTKRAAVVGDRHIEDGLPTDPLPFTEMPLGWDRSYGGKTYAQNPLGRGIDEAPIPGVGYRVALPNIVLPRGAAAPGRPEPLNFGPIDIAWPQRASLAGTHDQTWLEEDFPGFARDVDFRMAFAGQPDQRFAGFLTGDEDYAVTNMHPEEPEITGRLPAFQPRILVRRRGSDALEDVPLSLTTVWFFPAHKRLVTIHHGRVQVAEEDARDITLAMLGADPLGAPRGVDEFAAILHARTDPDGDPLEILRDAPLVPEEVLGPDDILADVERRMAEGNVAQKRARARAEREHERARARLAERGLDPDRHLEPLPPPLKIPPLRELPAFIAEQEATAAAKRRETEERAAKERAAIEEKAAAVGGTPPQLGRPSGPPRLDGDRRKMLVDAQVARQVADGADPTEARRIAEDPSQPGQAREIEEHARRGYQAGADVQDPAPRLDAAANAALRTRLLDGRRGGPRLDLCGADLSGLDLSGFDLTAAWLDGADLAGSDLRGAKLTDAVLAHARLDGARLAGADLTGANLGRASLRGADLTGVSLRDAVLRKADLGQAVLHGANLTDAQLMEAVLEGADISGATAPRALLNEMTLTGLRARGAMLEEAIFVKVRMDGVDFSDAKLNGASFIETSGEGAVFDGAELARAVFASGCALKGARFAGTICKGATLRGTPLDGAAFDGAVLDEADFTDCALQGASFDRVSARGARLTVADLRGARLTRADFAGASLARADIRGADLSDSSFYEADIARVNSDTATRYERVQRTRVRIHPRRTPA</sequence>
<evidence type="ECO:0000313" key="4">
    <source>
        <dbReference type="Proteomes" id="UP000548582"/>
    </source>
</evidence>
<dbReference type="EMBL" id="JABBKX010000005">
    <property type="protein sequence ID" value="NMJ42619.1"/>
    <property type="molecule type" value="Genomic_DNA"/>
</dbReference>